<reference evidence="2 3" key="2">
    <citation type="journal article" date="2016" name="Int. J. Syst. Evol. Microbiol.">
        <title>Vitellibacter aquimaris sp. nov., a marine bacterium isolated from seawater.</title>
        <authorList>
            <person name="Thevarajoo S."/>
            <person name="Selvaratnam C."/>
            <person name="Goh K.M."/>
            <person name="Hong K.W."/>
            <person name="Chan X.Y."/>
            <person name="Chan K.G."/>
            <person name="Chong C.S."/>
        </authorList>
    </citation>
    <scope>NUCLEOTIDE SEQUENCE [LARGE SCALE GENOMIC DNA]</scope>
    <source>
        <strain evidence="2 3">D-24</strain>
    </source>
</reference>
<dbReference type="SUPFAM" id="SSF55166">
    <property type="entry name" value="Hedgehog/DD-peptidase"/>
    <property type="match status" value="1"/>
</dbReference>
<name>A0A137RH47_9FLAO</name>
<dbReference type="InterPro" id="IPR003709">
    <property type="entry name" value="VanY-like_core_dom"/>
</dbReference>
<evidence type="ECO:0000313" key="2">
    <source>
        <dbReference type="EMBL" id="KXN98818.1"/>
    </source>
</evidence>
<dbReference type="Proteomes" id="UP000070138">
    <property type="component" value="Unassembled WGS sequence"/>
</dbReference>
<evidence type="ECO:0000259" key="1">
    <source>
        <dbReference type="Pfam" id="PF02557"/>
    </source>
</evidence>
<dbReference type="EMBL" id="JRWG01000005">
    <property type="protein sequence ID" value="KXN98818.1"/>
    <property type="molecule type" value="Genomic_DNA"/>
</dbReference>
<feature type="domain" description="D-alanyl-D-alanine carboxypeptidase-like core" evidence="1">
    <location>
        <begin position="52"/>
        <end position="196"/>
    </location>
</feature>
<dbReference type="Gene3D" id="3.30.1380.10">
    <property type="match status" value="1"/>
</dbReference>
<dbReference type="PATRIC" id="fig|1548749.3.peg.2042"/>
<comment type="caution">
    <text evidence="2">The sequence shown here is derived from an EMBL/GenBank/DDBJ whole genome shotgun (WGS) entry which is preliminary data.</text>
</comment>
<dbReference type="InterPro" id="IPR009045">
    <property type="entry name" value="Zn_M74/Hedgehog-like"/>
</dbReference>
<dbReference type="GO" id="GO:0006508">
    <property type="term" value="P:proteolysis"/>
    <property type="evidence" value="ECO:0007669"/>
    <property type="project" value="InterPro"/>
</dbReference>
<sequence length="248" mass="28520">MKRNEFIKISGIAGLGLAIFPQISFRNFSEEFTRNQLIGKGNPDIVGDSYTSKMHKTAKEAFHKMKAAAAKENINIEVVSAYRSFQRQKEIFEGKYKKFTAEGLSPEKAIEKIIEYSTIPGTSRHHWGTDIDIIDANAPRPANVLIPENFHGNGPFCKLKMWLNDNAEKFDFYEVYTDNGNRKGFKYEPWHFSYAPVSIPMLKVYKEQIDVKKMLSEEKIMGNEHFSEAFVSKYVKENIFDINPKLLS</sequence>
<dbReference type="InterPro" id="IPR052179">
    <property type="entry name" value="DD-CPase-like"/>
</dbReference>
<dbReference type="GO" id="GO:0004180">
    <property type="term" value="F:carboxypeptidase activity"/>
    <property type="evidence" value="ECO:0007669"/>
    <property type="project" value="UniProtKB-KW"/>
</dbReference>
<protein>
    <submittedName>
        <fullName evidence="2">D-alanyl-D-alanine carboxypeptidase</fullName>
    </submittedName>
</protein>
<dbReference type="RefSeq" id="WP_062622341.1">
    <property type="nucleotide sequence ID" value="NZ_JRWG01000005.1"/>
</dbReference>
<dbReference type="STRING" id="1548749.LS48_09710"/>
<evidence type="ECO:0000313" key="3">
    <source>
        <dbReference type="Proteomes" id="UP000070138"/>
    </source>
</evidence>
<dbReference type="Pfam" id="PF02557">
    <property type="entry name" value="VanY"/>
    <property type="match status" value="1"/>
</dbReference>
<reference evidence="3" key="1">
    <citation type="submission" date="2014-10" db="EMBL/GenBank/DDBJ databases">
        <title>Genome sequencing of Vitellibacter sp. D-24.</title>
        <authorList>
            <person name="Thevarajoo S."/>
            <person name="Selvaratnam C."/>
            <person name="Goh K.M."/>
            <person name="Chong C.S."/>
        </authorList>
    </citation>
    <scope>NUCLEOTIDE SEQUENCE [LARGE SCALE GENOMIC DNA]</scope>
    <source>
        <strain evidence="3">D-24</strain>
    </source>
</reference>
<dbReference type="AlphaFoldDB" id="A0A137RH47"/>
<keyword evidence="2" id="KW-0378">Hydrolase</keyword>
<gene>
    <name evidence="2" type="ORF">LS48_09710</name>
</gene>
<keyword evidence="2" id="KW-0121">Carboxypeptidase</keyword>
<accession>A0A137RH47</accession>
<dbReference type="PANTHER" id="PTHR34385:SF1">
    <property type="entry name" value="PEPTIDOGLYCAN L-ALANYL-D-GLUTAMATE ENDOPEPTIDASE CWLK"/>
    <property type="match status" value="1"/>
</dbReference>
<proteinExistence type="predicted"/>
<dbReference type="PANTHER" id="PTHR34385">
    <property type="entry name" value="D-ALANYL-D-ALANINE CARBOXYPEPTIDASE"/>
    <property type="match status" value="1"/>
</dbReference>
<keyword evidence="3" id="KW-1185">Reference proteome</keyword>
<organism evidence="2 3">
    <name type="scientific">Aequorivita aquimaris</name>
    <dbReference type="NCBI Taxonomy" id="1548749"/>
    <lineage>
        <taxon>Bacteria</taxon>
        <taxon>Pseudomonadati</taxon>
        <taxon>Bacteroidota</taxon>
        <taxon>Flavobacteriia</taxon>
        <taxon>Flavobacteriales</taxon>
        <taxon>Flavobacteriaceae</taxon>
        <taxon>Aequorivita</taxon>
    </lineage>
</organism>
<dbReference type="CDD" id="cd14847">
    <property type="entry name" value="DD-carboxypeptidase_like"/>
    <property type="match status" value="1"/>
</dbReference>
<keyword evidence="2" id="KW-0645">Protease</keyword>
<dbReference type="OrthoDB" id="9792074at2"/>